<name>A0ABR0VGK7_REHGL</name>
<evidence type="ECO:0000256" key="1">
    <source>
        <dbReference type="ARBA" id="ARBA00007626"/>
    </source>
</evidence>
<feature type="repeat" description="PPR" evidence="3">
    <location>
        <begin position="241"/>
        <end position="271"/>
    </location>
</feature>
<evidence type="ECO:0000313" key="5">
    <source>
        <dbReference type="Proteomes" id="UP001318860"/>
    </source>
</evidence>
<accession>A0ABR0VGK7</accession>
<feature type="repeat" description="PPR" evidence="3">
    <location>
        <begin position="206"/>
        <end position="240"/>
    </location>
</feature>
<dbReference type="Pfam" id="PF13041">
    <property type="entry name" value="PPR_2"/>
    <property type="match status" value="1"/>
</dbReference>
<reference evidence="4 5" key="1">
    <citation type="journal article" date="2021" name="Comput. Struct. Biotechnol. J.">
        <title>De novo genome assembly of the potent medicinal plant Rehmannia glutinosa using nanopore technology.</title>
        <authorList>
            <person name="Ma L."/>
            <person name="Dong C."/>
            <person name="Song C."/>
            <person name="Wang X."/>
            <person name="Zheng X."/>
            <person name="Niu Y."/>
            <person name="Chen S."/>
            <person name="Feng W."/>
        </authorList>
    </citation>
    <scope>NUCLEOTIDE SEQUENCE [LARGE SCALE GENOMIC DNA]</scope>
    <source>
        <strain evidence="4">DH-2019</strain>
    </source>
</reference>
<evidence type="ECO:0000256" key="2">
    <source>
        <dbReference type="ARBA" id="ARBA00022737"/>
    </source>
</evidence>
<dbReference type="Pfam" id="PF01535">
    <property type="entry name" value="PPR"/>
    <property type="match status" value="1"/>
</dbReference>
<dbReference type="InterPro" id="IPR002885">
    <property type="entry name" value="PPR_rpt"/>
</dbReference>
<comment type="similarity">
    <text evidence="1">Belongs to the PPR family. P subfamily.</text>
</comment>
<dbReference type="InterPro" id="IPR011009">
    <property type="entry name" value="Kinase-like_dom_sf"/>
</dbReference>
<dbReference type="EMBL" id="JABTTQ020001221">
    <property type="protein sequence ID" value="KAK6133354.1"/>
    <property type="molecule type" value="Genomic_DNA"/>
</dbReference>
<dbReference type="Proteomes" id="UP001318860">
    <property type="component" value="Unassembled WGS sequence"/>
</dbReference>
<dbReference type="InterPro" id="IPR050667">
    <property type="entry name" value="PPR-containing_protein"/>
</dbReference>
<dbReference type="NCBIfam" id="TIGR00756">
    <property type="entry name" value="PPR"/>
    <property type="match status" value="3"/>
</dbReference>
<protein>
    <recommendedName>
        <fullName evidence="6">Pentatricopeptide repeat-containing protein</fullName>
    </recommendedName>
</protein>
<feature type="repeat" description="PPR" evidence="3">
    <location>
        <begin position="171"/>
        <end position="205"/>
    </location>
</feature>
<dbReference type="PROSITE" id="PS51375">
    <property type="entry name" value="PPR"/>
    <property type="match status" value="3"/>
</dbReference>
<dbReference type="Pfam" id="PF12854">
    <property type="entry name" value="PPR_1"/>
    <property type="match status" value="1"/>
</dbReference>
<evidence type="ECO:0000256" key="3">
    <source>
        <dbReference type="PROSITE-ProRule" id="PRU00708"/>
    </source>
</evidence>
<dbReference type="InterPro" id="IPR011990">
    <property type="entry name" value="TPR-like_helical_dom_sf"/>
</dbReference>
<evidence type="ECO:0000313" key="4">
    <source>
        <dbReference type="EMBL" id="KAK6133354.1"/>
    </source>
</evidence>
<dbReference type="Gene3D" id="1.10.510.10">
    <property type="entry name" value="Transferase(Phosphotransferase) domain 1"/>
    <property type="match status" value="1"/>
</dbReference>
<evidence type="ECO:0008006" key="6">
    <source>
        <dbReference type="Google" id="ProtNLM"/>
    </source>
</evidence>
<keyword evidence="2" id="KW-0677">Repeat</keyword>
<organism evidence="4 5">
    <name type="scientific">Rehmannia glutinosa</name>
    <name type="common">Chinese foxglove</name>
    <dbReference type="NCBI Taxonomy" id="99300"/>
    <lineage>
        <taxon>Eukaryota</taxon>
        <taxon>Viridiplantae</taxon>
        <taxon>Streptophyta</taxon>
        <taxon>Embryophyta</taxon>
        <taxon>Tracheophyta</taxon>
        <taxon>Spermatophyta</taxon>
        <taxon>Magnoliopsida</taxon>
        <taxon>eudicotyledons</taxon>
        <taxon>Gunneridae</taxon>
        <taxon>Pentapetalae</taxon>
        <taxon>asterids</taxon>
        <taxon>lamiids</taxon>
        <taxon>Lamiales</taxon>
        <taxon>Orobanchaceae</taxon>
        <taxon>Rehmannieae</taxon>
        <taxon>Rehmannia</taxon>
    </lineage>
</organism>
<keyword evidence="5" id="KW-1185">Reference proteome</keyword>
<dbReference type="PANTHER" id="PTHR47939:SF9">
    <property type="entry name" value="(WILD MALAYSIAN BANANA) HYPOTHETICAL PROTEIN"/>
    <property type="match status" value="1"/>
</dbReference>
<dbReference type="Gene3D" id="1.25.40.10">
    <property type="entry name" value="Tetratricopeptide repeat domain"/>
    <property type="match status" value="2"/>
</dbReference>
<comment type="caution">
    <text evidence="4">The sequence shown here is derived from an EMBL/GenBank/DDBJ whole genome shotgun (WGS) entry which is preliminary data.</text>
</comment>
<dbReference type="SUPFAM" id="SSF56112">
    <property type="entry name" value="Protein kinase-like (PK-like)"/>
    <property type="match status" value="1"/>
</dbReference>
<sequence>MAFRCKVRSLTLQGNRLFSSSILSPDSKTPLSSKEKSRTALSLLRFEKNPERILDICRAAALNPESHLDRVAYSKAVSKLKESHYYEGIRGFIKDSLTRPDFKSQRFVSHFIVLYGQAGLVKDAINLFDEMPNMGVPNNVKAMNSWFCQSGSANSAHSILAEMERKSIKPNAETFSIVIAGFYKEEKFSDVEKMMHLMKKYGMRPGISIYNVKIQSLCKLKKSSEAKALLDEILSKGMKPNCVSYGHLIYGFCREGKLDVAKSLFKEMVDKLKPEADCYFTLVYYLCQGRDFEAALGICKECMAKGWVPNITTMKSLVDGLVSIEKIDDAKEIIGIVKEKINKSSDNMRRSSLKTSKSSVHEVKGTKKYDDAGRYRQLPSISMNAGEDFKPSNILLDGDFNPKLSDFGLAKLGPAGDKIMSQRG</sequence>
<proteinExistence type="inferred from homology"/>
<gene>
    <name evidence="4" type="ORF">DH2020_032925</name>
</gene>
<dbReference type="PANTHER" id="PTHR47939">
    <property type="entry name" value="MEMBRANE-ASSOCIATED SALT-INDUCIBLE PROTEIN-LIKE"/>
    <property type="match status" value="1"/>
</dbReference>